<dbReference type="InterPro" id="IPR051169">
    <property type="entry name" value="NADH-Q_oxidoreductase"/>
</dbReference>
<accession>A0A1G2NCB8</accession>
<evidence type="ECO:0000256" key="1">
    <source>
        <dbReference type="ARBA" id="ARBA00001974"/>
    </source>
</evidence>
<keyword evidence="6" id="KW-0472">Membrane</keyword>
<proteinExistence type="inferred from homology"/>
<dbReference type="AlphaFoldDB" id="A0A1G2NCB8"/>
<dbReference type="STRING" id="1802319.A2928_01985"/>
<gene>
    <name evidence="8" type="ORF">A2928_01985</name>
</gene>
<dbReference type="EMBL" id="MHRX01000026">
    <property type="protein sequence ID" value="OHA33724.1"/>
    <property type="molecule type" value="Genomic_DNA"/>
</dbReference>
<dbReference type="PRINTS" id="PR00368">
    <property type="entry name" value="FADPNR"/>
</dbReference>
<protein>
    <recommendedName>
        <fullName evidence="7">FAD/NAD(P)-binding domain-containing protein</fullName>
    </recommendedName>
</protein>
<keyword evidence="6" id="KW-0812">Transmembrane</keyword>
<evidence type="ECO:0000259" key="7">
    <source>
        <dbReference type="Pfam" id="PF07992"/>
    </source>
</evidence>
<keyword evidence="3" id="KW-0285">Flavoprotein</keyword>
<evidence type="ECO:0000256" key="5">
    <source>
        <dbReference type="ARBA" id="ARBA00023002"/>
    </source>
</evidence>
<keyword evidence="6" id="KW-1133">Transmembrane helix</keyword>
<dbReference type="Gene3D" id="3.50.50.100">
    <property type="match status" value="1"/>
</dbReference>
<dbReference type="InterPro" id="IPR036188">
    <property type="entry name" value="FAD/NAD-bd_sf"/>
</dbReference>
<comment type="caution">
    <text evidence="8">The sequence shown here is derived from an EMBL/GenBank/DDBJ whole genome shotgun (WGS) entry which is preliminary data.</text>
</comment>
<organism evidence="8 9">
    <name type="scientific">Candidatus Taylorbacteria bacterium RIFCSPLOWO2_01_FULL_45_15b</name>
    <dbReference type="NCBI Taxonomy" id="1802319"/>
    <lineage>
        <taxon>Bacteria</taxon>
        <taxon>Candidatus Tayloriibacteriota</taxon>
    </lineage>
</organism>
<evidence type="ECO:0000256" key="6">
    <source>
        <dbReference type="SAM" id="Phobius"/>
    </source>
</evidence>
<dbReference type="PRINTS" id="PR00411">
    <property type="entry name" value="PNDRDTASEI"/>
</dbReference>
<evidence type="ECO:0000256" key="2">
    <source>
        <dbReference type="ARBA" id="ARBA00005272"/>
    </source>
</evidence>
<feature type="transmembrane region" description="Helical" evidence="6">
    <location>
        <begin position="349"/>
        <end position="367"/>
    </location>
</feature>
<sequence>MKKILIVGGGFAGISAARRLAKLVPADVKITLISEKTHFEYHAALYRVVAGRSPLEVCVPLSYVIPEERVEIVSDRVVEILPEVKEIRGASGSRYRADYIVLTLGSKTGYFDISGIKEFSFGFKSIDDALRLRRHIHELFEECKERADDVSRDFRRMHFVLVGGGASGVELAGELADYTRRLAKKHGIDDSLIEIDIVEAGPRLLSNFEKDVSHRVELRLRALGINVFLNRPLLKEDVEGIMLKGMSVEADTIIWTAGVKAHDLYGATKGFSTDKKGRVIVDKYLQPMGHSNIFVAGDAAATLYSGMAQTAIRDGVLISRNILRDIKMRPMVGYKAIPPAYSIPVGPNFAATIFSFFSFYGRFGWYLRRMADLRFFMSILPFSYAWKAWAAGRVLSESCPVCIESLRRYDIAK</sequence>
<reference evidence="8 9" key="1">
    <citation type="journal article" date="2016" name="Nat. Commun.">
        <title>Thousands of microbial genomes shed light on interconnected biogeochemical processes in an aquifer system.</title>
        <authorList>
            <person name="Anantharaman K."/>
            <person name="Brown C.T."/>
            <person name="Hug L.A."/>
            <person name="Sharon I."/>
            <person name="Castelle C.J."/>
            <person name="Probst A.J."/>
            <person name="Thomas B.C."/>
            <person name="Singh A."/>
            <person name="Wilkins M.J."/>
            <person name="Karaoz U."/>
            <person name="Brodie E.L."/>
            <person name="Williams K.H."/>
            <person name="Hubbard S.S."/>
            <person name="Banfield J.F."/>
        </authorList>
    </citation>
    <scope>NUCLEOTIDE SEQUENCE [LARGE SCALE GENOMIC DNA]</scope>
</reference>
<evidence type="ECO:0000256" key="4">
    <source>
        <dbReference type="ARBA" id="ARBA00022827"/>
    </source>
</evidence>
<dbReference type="PANTHER" id="PTHR42913">
    <property type="entry name" value="APOPTOSIS-INDUCING FACTOR 1"/>
    <property type="match status" value="1"/>
</dbReference>
<dbReference type="SUPFAM" id="SSF51905">
    <property type="entry name" value="FAD/NAD(P)-binding domain"/>
    <property type="match status" value="1"/>
</dbReference>
<dbReference type="Proteomes" id="UP000176221">
    <property type="component" value="Unassembled WGS sequence"/>
</dbReference>
<evidence type="ECO:0000256" key="3">
    <source>
        <dbReference type="ARBA" id="ARBA00022630"/>
    </source>
</evidence>
<dbReference type="Pfam" id="PF07992">
    <property type="entry name" value="Pyr_redox_2"/>
    <property type="match status" value="1"/>
</dbReference>
<name>A0A1G2NCB8_9BACT</name>
<keyword evidence="5" id="KW-0560">Oxidoreductase</keyword>
<evidence type="ECO:0000313" key="9">
    <source>
        <dbReference type="Proteomes" id="UP000176221"/>
    </source>
</evidence>
<evidence type="ECO:0000313" key="8">
    <source>
        <dbReference type="EMBL" id="OHA33724.1"/>
    </source>
</evidence>
<comment type="similarity">
    <text evidence="2">Belongs to the NADH dehydrogenase family.</text>
</comment>
<keyword evidence="4" id="KW-0274">FAD</keyword>
<dbReference type="GO" id="GO:0019646">
    <property type="term" value="P:aerobic electron transport chain"/>
    <property type="evidence" value="ECO:0007669"/>
    <property type="project" value="TreeGrafter"/>
</dbReference>
<feature type="domain" description="FAD/NAD(P)-binding" evidence="7">
    <location>
        <begin position="3"/>
        <end position="315"/>
    </location>
</feature>
<dbReference type="InterPro" id="IPR023753">
    <property type="entry name" value="FAD/NAD-binding_dom"/>
</dbReference>
<dbReference type="GO" id="GO:0003955">
    <property type="term" value="F:NAD(P)H dehydrogenase (quinone) activity"/>
    <property type="evidence" value="ECO:0007669"/>
    <property type="project" value="TreeGrafter"/>
</dbReference>
<dbReference type="PANTHER" id="PTHR42913:SF3">
    <property type="entry name" value="64 KDA MITOCHONDRIAL NADH DEHYDROGENASE (EUROFUNG)"/>
    <property type="match status" value="1"/>
</dbReference>
<comment type="cofactor">
    <cofactor evidence="1">
        <name>FAD</name>
        <dbReference type="ChEBI" id="CHEBI:57692"/>
    </cofactor>
</comment>